<sequence>MVASVKRILPDTTDSGPTRPVGPALTPLPRPPRSGARSAMPRSRPRLLKRVRG</sequence>
<evidence type="ECO:0000313" key="3">
    <source>
        <dbReference type="Proteomes" id="UP001154015"/>
    </source>
</evidence>
<gene>
    <name evidence="2" type="ORF">SGL43_03552</name>
</gene>
<keyword evidence="3" id="KW-1185">Reference proteome</keyword>
<evidence type="ECO:0000256" key="1">
    <source>
        <dbReference type="SAM" id="MobiDB-lite"/>
    </source>
</evidence>
<name>A0ABN8V1Y3_STRGL</name>
<reference evidence="2" key="1">
    <citation type="submission" date="2022-03" db="EMBL/GenBank/DDBJ databases">
        <authorList>
            <person name="Leyn A S."/>
        </authorList>
    </citation>
    <scope>NUCLEOTIDE SEQUENCE</scope>
    <source>
        <strain evidence="2">Streptomyces globisporus 4-3</strain>
    </source>
</reference>
<organism evidence="2 3">
    <name type="scientific">Streptomyces globisporus</name>
    <dbReference type="NCBI Taxonomy" id="1908"/>
    <lineage>
        <taxon>Bacteria</taxon>
        <taxon>Bacillati</taxon>
        <taxon>Actinomycetota</taxon>
        <taxon>Actinomycetes</taxon>
        <taxon>Kitasatosporales</taxon>
        <taxon>Streptomycetaceae</taxon>
        <taxon>Streptomyces</taxon>
    </lineage>
</organism>
<feature type="region of interest" description="Disordered" evidence="1">
    <location>
        <begin position="1"/>
        <end position="53"/>
    </location>
</feature>
<feature type="compositionally biased region" description="Basic residues" evidence="1">
    <location>
        <begin position="43"/>
        <end position="53"/>
    </location>
</feature>
<dbReference type="EMBL" id="CAKXYP010000009">
    <property type="protein sequence ID" value="CAH9416527.1"/>
    <property type="molecule type" value="Genomic_DNA"/>
</dbReference>
<accession>A0ABN8V1Y3</accession>
<dbReference type="Proteomes" id="UP001154015">
    <property type="component" value="Unassembled WGS sequence"/>
</dbReference>
<proteinExistence type="predicted"/>
<comment type="caution">
    <text evidence="2">The sequence shown here is derived from an EMBL/GenBank/DDBJ whole genome shotgun (WGS) entry which is preliminary data.</text>
</comment>
<evidence type="ECO:0000313" key="2">
    <source>
        <dbReference type="EMBL" id="CAH9416527.1"/>
    </source>
</evidence>
<protein>
    <submittedName>
        <fullName evidence="2">Uncharacterized protein</fullName>
    </submittedName>
</protein>